<dbReference type="AlphaFoldDB" id="A0AAN6VGA0"/>
<dbReference type="Proteomes" id="UP001302745">
    <property type="component" value="Unassembled WGS sequence"/>
</dbReference>
<dbReference type="EMBL" id="MU857053">
    <property type="protein sequence ID" value="KAK4150745.1"/>
    <property type="molecule type" value="Genomic_DNA"/>
</dbReference>
<evidence type="ECO:0000313" key="2">
    <source>
        <dbReference type="EMBL" id="KAK4150745.1"/>
    </source>
</evidence>
<evidence type="ECO:0000256" key="1">
    <source>
        <dbReference type="SAM" id="MobiDB-lite"/>
    </source>
</evidence>
<feature type="region of interest" description="Disordered" evidence="1">
    <location>
        <begin position="1"/>
        <end position="30"/>
    </location>
</feature>
<reference evidence="2" key="2">
    <citation type="submission" date="2023-05" db="EMBL/GenBank/DDBJ databases">
        <authorList>
            <consortium name="Lawrence Berkeley National Laboratory"/>
            <person name="Steindorff A."/>
            <person name="Hensen N."/>
            <person name="Bonometti L."/>
            <person name="Westerberg I."/>
            <person name="Brannstrom I.O."/>
            <person name="Guillou S."/>
            <person name="Cros-Aarteil S."/>
            <person name="Calhoun S."/>
            <person name="Haridas S."/>
            <person name="Kuo A."/>
            <person name="Mondo S."/>
            <person name="Pangilinan J."/>
            <person name="Riley R."/>
            <person name="Labutti K."/>
            <person name="Andreopoulos B."/>
            <person name="Lipzen A."/>
            <person name="Chen C."/>
            <person name="Yanf M."/>
            <person name="Daum C."/>
            <person name="Ng V."/>
            <person name="Clum A."/>
            <person name="Ohm R."/>
            <person name="Martin F."/>
            <person name="Silar P."/>
            <person name="Natvig D."/>
            <person name="Lalanne C."/>
            <person name="Gautier V."/>
            <person name="Ament-Velasquez S.L."/>
            <person name="Kruys A."/>
            <person name="Hutchinson M.I."/>
            <person name="Powell A.J."/>
            <person name="Barry K."/>
            <person name="Miller A.N."/>
            <person name="Grigoriev I.V."/>
            <person name="Debuchy R."/>
            <person name="Gladieux P."/>
            <person name="Thoren M.H."/>
            <person name="Johannesson H."/>
        </authorList>
    </citation>
    <scope>NUCLEOTIDE SEQUENCE</scope>
    <source>
        <strain evidence="2">CBS 538.74</strain>
    </source>
</reference>
<name>A0AAN6VGA0_9PEZI</name>
<sequence length="99" mass="10905">MNSDDIMSDPANPMKPSSESQQSAKAAAAWNTKKFRDEYETYKNRLQDQKFSVADYPDPLSARPPHPKQYPKGTNPELERQLQKLIAQLKAGGGGGVAA</sequence>
<organism evidence="2 3">
    <name type="scientific">Chaetomidium leptoderma</name>
    <dbReference type="NCBI Taxonomy" id="669021"/>
    <lineage>
        <taxon>Eukaryota</taxon>
        <taxon>Fungi</taxon>
        <taxon>Dikarya</taxon>
        <taxon>Ascomycota</taxon>
        <taxon>Pezizomycotina</taxon>
        <taxon>Sordariomycetes</taxon>
        <taxon>Sordariomycetidae</taxon>
        <taxon>Sordariales</taxon>
        <taxon>Chaetomiaceae</taxon>
        <taxon>Chaetomidium</taxon>
    </lineage>
</organism>
<gene>
    <name evidence="2" type="ORF">C8A00DRAFT_36642</name>
</gene>
<keyword evidence="3" id="KW-1185">Reference proteome</keyword>
<comment type="caution">
    <text evidence="2">The sequence shown here is derived from an EMBL/GenBank/DDBJ whole genome shotgun (WGS) entry which is preliminary data.</text>
</comment>
<evidence type="ECO:0000313" key="3">
    <source>
        <dbReference type="Proteomes" id="UP001302745"/>
    </source>
</evidence>
<feature type="compositionally biased region" description="Low complexity" evidence="1">
    <location>
        <begin position="17"/>
        <end position="29"/>
    </location>
</feature>
<reference evidence="2" key="1">
    <citation type="journal article" date="2023" name="Mol. Phylogenet. Evol.">
        <title>Genome-scale phylogeny and comparative genomics of the fungal order Sordariales.</title>
        <authorList>
            <person name="Hensen N."/>
            <person name="Bonometti L."/>
            <person name="Westerberg I."/>
            <person name="Brannstrom I.O."/>
            <person name="Guillou S."/>
            <person name="Cros-Aarteil S."/>
            <person name="Calhoun S."/>
            <person name="Haridas S."/>
            <person name="Kuo A."/>
            <person name="Mondo S."/>
            <person name="Pangilinan J."/>
            <person name="Riley R."/>
            <person name="LaButti K."/>
            <person name="Andreopoulos B."/>
            <person name="Lipzen A."/>
            <person name="Chen C."/>
            <person name="Yan M."/>
            <person name="Daum C."/>
            <person name="Ng V."/>
            <person name="Clum A."/>
            <person name="Steindorff A."/>
            <person name="Ohm R.A."/>
            <person name="Martin F."/>
            <person name="Silar P."/>
            <person name="Natvig D.O."/>
            <person name="Lalanne C."/>
            <person name="Gautier V."/>
            <person name="Ament-Velasquez S.L."/>
            <person name="Kruys A."/>
            <person name="Hutchinson M.I."/>
            <person name="Powell A.J."/>
            <person name="Barry K."/>
            <person name="Miller A.N."/>
            <person name="Grigoriev I.V."/>
            <person name="Debuchy R."/>
            <person name="Gladieux P."/>
            <person name="Hiltunen Thoren M."/>
            <person name="Johannesson H."/>
        </authorList>
    </citation>
    <scope>NUCLEOTIDE SEQUENCE</scope>
    <source>
        <strain evidence="2">CBS 538.74</strain>
    </source>
</reference>
<feature type="region of interest" description="Disordered" evidence="1">
    <location>
        <begin position="50"/>
        <end position="77"/>
    </location>
</feature>
<accession>A0AAN6VGA0</accession>
<protein>
    <submittedName>
        <fullName evidence="2">Uncharacterized protein</fullName>
    </submittedName>
</protein>
<proteinExistence type="predicted"/>